<organism evidence="1">
    <name type="scientific">marine sediment metagenome</name>
    <dbReference type="NCBI Taxonomy" id="412755"/>
    <lineage>
        <taxon>unclassified sequences</taxon>
        <taxon>metagenomes</taxon>
        <taxon>ecological metagenomes</taxon>
    </lineage>
</organism>
<evidence type="ECO:0000313" key="1">
    <source>
        <dbReference type="EMBL" id="KKL83569.1"/>
    </source>
</evidence>
<accession>A0A0F9FB03</accession>
<reference evidence="1" key="1">
    <citation type="journal article" date="2015" name="Nature">
        <title>Complex archaea that bridge the gap between prokaryotes and eukaryotes.</title>
        <authorList>
            <person name="Spang A."/>
            <person name="Saw J.H."/>
            <person name="Jorgensen S.L."/>
            <person name="Zaremba-Niedzwiedzka K."/>
            <person name="Martijn J."/>
            <person name="Lind A.E."/>
            <person name="van Eijk R."/>
            <person name="Schleper C."/>
            <person name="Guy L."/>
            <person name="Ettema T.J."/>
        </authorList>
    </citation>
    <scope>NUCLEOTIDE SEQUENCE</scope>
</reference>
<gene>
    <name evidence="1" type="ORF">LCGC14_1973370</name>
</gene>
<dbReference type="EMBL" id="LAZR01021945">
    <property type="protein sequence ID" value="KKL83569.1"/>
    <property type="molecule type" value="Genomic_DNA"/>
</dbReference>
<proteinExistence type="predicted"/>
<name>A0A0F9FB03_9ZZZZ</name>
<comment type="caution">
    <text evidence="1">The sequence shown here is derived from an EMBL/GenBank/DDBJ whole genome shotgun (WGS) entry which is preliminary data.</text>
</comment>
<protein>
    <submittedName>
        <fullName evidence="1">Uncharacterized protein</fullName>
    </submittedName>
</protein>
<sequence>MKKRGHSYVANFEVTFDTQEQAEEFIAQGTSIGKRCEIDLEDPELVAMFDESGVSAEVDFVGGIFVDSVGTIDEELKKEIDAAAACGAEFTLSLRWVKDS</sequence>
<dbReference type="AlphaFoldDB" id="A0A0F9FB03"/>